<reference evidence="1 2" key="1">
    <citation type="submission" date="2020-07" db="EMBL/GenBank/DDBJ databases">
        <title>Sequencing the genomes of 1000 actinobacteria strains.</title>
        <authorList>
            <person name="Klenk H.-P."/>
        </authorList>
    </citation>
    <scope>NUCLEOTIDE SEQUENCE [LARGE SCALE GENOMIC DNA]</scope>
    <source>
        <strain evidence="1 2">LI1</strain>
    </source>
</reference>
<name>A0A7Z0EEW7_9MICO</name>
<keyword evidence="2" id="KW-1185">Reference proteome</keyword>
<evidence type="ECO:0008006" key="3">
    <source>
        <dbReference type="Google" id="ProtNLM"/>
    </source>
</evidence>
<protein>
    <recommendedName>
        <fullName evidence="3">DUF559 domain-containing protein</fullName>
    </recommendedName>
</protein>
<organism evidence="1 2">
    <name type="scientific">Glaciibacter psychrotolerans</name>
    <dbReference type="NCBI Taxonomy" id="670054"/>
    <lineage>
        <taxon>Bacteria</taxon>
        <taxon>Bacillati</taxon>
        <taxon>Actinomycetota</taxon>
        <taxon>Actinomycetes</taxon>
        <taxon>Micrococcales</taxon>
        <taxon>Microbacteriaceae</taxon>
        <taxon>Glaciibacter</taxon>
    </lineage>
</organism>
<dbReference type="Proteomes" id="UP000537260">
    <property type="component" value="Unassembled WGS sequence"/>
</dbReference>
<sequence>MHRRSQLPRDLTARPFTCLEARALGVTPKRLLSGDLERPFYGVRAPAGSLTDLGDRCRAWATRMPQDQLFSHVTAARLHEMPLPRFAQTDVLHVTAVKPGRAPRGAGVVGHTLDRWPDVTWIKGVRVVAAAQVWCELATVLSLDDLVAAGDRLLGYRSPLATRQQVASAVIASAGNRGAKKLRAAFELIRERVESPRETWLRLLIVRAGLPEPETNLEIPMKPGRKRVRGDLMYPKYKVLVEYDGEQHRTDSAQYARDVERLAHIAEEGWIHIRVLKSTRVATALADLDRALRSRGWLP</sequence>
<gene>
    <name evidence="1" type="ORF">HNR05_002082</name>
</gene>
<dbReference type="InterPro" id="IPR011335">
    <property type="entry name" value="Restrct_endonuc-II-like"/>
</dbReference>
<dbReference type="SUPFAM" id="SSF52980">
    <property type="entry name" value="Restriction endonuclease-like"/>
    <property type="match status" value="1"/>
</dbReference>
<dbReference type="EMBL" id="JACCFM010000001">
    <property type="protein sequence ID" value="NYJ20291.1"/>
    <property type="molecule type" value="Genomic_DNA"/>
</dbReference>
<proteinExistence type="predicted"/>
<evidence type="ECO:0000313" key="1">
    <source>
        <dbReference type="EMBL" id="NYJ20291.1"/>
    </source>
</evidence>
<accession>A0A7Z0EEW7</accession>
<comment type="caution">
    <text evidence="1">The sequence shown here is derived from an EMBL/GenBank/DDBJ whole genome shotgun (WGS) entry which is preliminary data.</text>
</comment>
<dbReference type="RefSeq" id="WP_179578918.1">
    <property type="nucleotide sequence ID" value="NZ_JACCFM010000001.1"/>
</dbReference>
<dbReference type="Gene3D" id="3.40.960.10">
    <property type="entry name" value="VSR Endonuclease"/>
    <property type="match status" value="1"/>
</dbReference>
<dbReference type="AlphaFoldDB" id="A0A7Z0EEW7"/>
<evidence type="ECO:0000313" key="2">
    <source>
        <dbReference type="Proteomes" id="UP000537260"/>
    </source>
</evidence>